<evidence type="ECO:0000313" key="1">
    <source>
        <dbReference type="EMBL" id="MEW9266549.1"/>
    </source>
</evidence>
<evidence type="ECO:0000313" key="2">
    <source>
        <dbReference type="Proteomes" id="UP001555826"/>
    </source>
</evidence>
<dbReference type="RefSeq" id="WP_367639684.1">
    <property type="nucleotide sequence ID" value="NZ_JBFNQN010000012.1"/>
</dbReference>
<proteinExistence type="predicted"/>
<name>A0ABV3PA74_9ACTN</name>
<accession>A0ABV3PA74</accession>
<protein>
    <submittedName>
        <fullName evidence="1">Uncharacterized protein</fullName>
    </submittedName>
</protein>
<dbReference type="EMBL" id="JBFNQN010000012">
    <property type="protein sequence ID" value="MEW9266549.1"/>
    <property type="molecule type" value="Genomic_DNA"/>
</dbReference>
<comment type="caution">
    <text evidence="1">The sequence shown here is derived from an EMBL/GenBank/DDBJ whole genome shotgun (WGS) entry which is preliminary data.</text>
</comment>
<gene>
    <name evidence="1" type="ORF">AB1207_17500</name>
</gene>
<reference evidence="1 2" key="1">
    <citation type="submission" date="2024-07" db="EMBL/GenBank/DDBJ databases">
        <authorList>
            <person name="Thanompreechachai J."/>
            <person name="Duangmal K."/>
        </authorList>
    </citation>
    <scope>NUCLEOTIDE SEQUENCE [LARGE SCALE GENOMIC DNA]</scope>
    <source>
        <strain evidence="1 2">KCTC 19886</strain>
    </source>
</reference>
<keyword evidence="2" id="KW-1185">Reference proteome</keyword>
<sequence length="310" mass="30288">MSSSLGRGLRGGLAAGAVGTAVLNAVTYADMAWRGRDASTMPADVVDALAERLGTEVGGSRGERTNRRTALAALTGTAAGLGVGALVGTARAAGLRLPPVVGGVVTGALALAATDGPAHALGVTDVREWTGQDWVADAVPHLAFGLAAHSTLRLVDRRPEEGSTAVVDQPTRASAGLVARSALLGVAAGGRSSLGLAGPALTGGNTVAKLGTLAAVGAEVVADKNPATPSRLTAAGLPARIASGAGGALALAKRDHQRALVPVVAGAVGALAGSLLGAAWRAGAAEVVPDWQAAVVEDVASFTLAVLASR</sequence>
<organism evidence="1 2">
    <name type="scientific">Kineococcus endophyticus</name>
    <dbReference type="NCBI Taxonomy" id="1181883"/>
    <lineage>
        <taxon>Bacteria</taxon>
        <taxon>Bacillati</taxon>
        <taxon>Actinomycetota</taxon>
        <taxon>Actinomycetes</taxon>
        <taxon>Kineosporiales</taxon>
        <taxon>Kineosporiaceae</taxon>
        <taxon>Kineococcus</taxon>
    </lineage>
</organism>
<dbReference type="Proteomes" id="UP001555826">
    <property type="component" value="Unassembled WGS sequence"/>
</dbReference>